<name>A0A418HPK3_STAGA</name>
<evidence type="ECO:0000313" key="7">
    <source>
        <dbReference type="EMBL" id="RIL43278.1"/>
    </source>
</evidence>
<dbReference type="GO" id="GO:0016301">
    <property type="term" value="F:kinase activity"/>
    <property type="evidence" value="ECO:0007669"/>
    <property type="project" value="UniProtKB-KW"/>
</dbReference>
<sequence>MTKSLFTIGDSMIVMNPVNTGPLRFNHTFERTLGGAELNVAIAASRLGLNTTFYSKIGSDEFGKFVINTLRGEGINTDYIELCSDNNTSVYFKQINADGTGKSFYYRDNAPIKKLNTKDVLNIDLSNIDYLHISGVFVALLNEKIDVIQQLLSNAKKLNIQISLDPNIRLKTWNIELATKCLTSLFPYIDTLIASDDELEQLNLSEDSEEFDDLFEQYNINEIIIKRGASATRYYGQNQYYEIDTFEMNVIDTVGAGDGFSAAYIFAKSKNYSIPDRLRFANAVGGMVTQVKGDNEGLPYLEEVEDFLSYKKTIER</sequence>
<dbReference type="Proteomes" id="UP000283576">
    <property type="component" value="Unassembled WGS sequence"/>
</dbReference>
<dbReference type="Pfam" id="PF00294">
    <property type="entry name" value="PfkB"/>
    <property type="match status" value="1"/>
</dbReference>
<evidence type="ECO:0000313" key="8">
    <source>
        <dbReference type="Proteomes" id="UP000283576"/>
    </source>
</evidence>
<keyword evidence="3" id="KW-0547">Nucleotide-binding</keyword>
<dbReference type="CDD" id="cd01166">
    <property type="entry name" value="KdgK"/>
    <property type="match status" value="1"/>
</dbReference>
<keyword evidence="5" id="KW-0067">ATP-binding</keyword>
<feature type="domain" description="Carbohydrate kinase PfkB" evidence="6">
    <location>
        <begin position="4"/>
        <end position="299"/>
    </location>
</feature>
<dbReference type="InterPro" id="IPR002173">
    <property type="entry name" value="Carboh/pur_kinase_PfkB_CS"/>
</dbReference>
<evidence type="ECO:0000259" key="6">
    <source>
        <dbReference type="Pfam" id="PF00294"/>
    </source>
</evidence>
<dbReference type="AlphaFoldDB" id="A0A418HPK3"/>
<dbReference type="Gene3D" id="3.40.1190.20">
    <property type="match status" value="1"/>
</dbReference>
<dbReference type="PANTHER" id="PTHR43085">
    <property type="entry name" value="HEXOKINASE FAMILY MEMBER"/>
    <property type="match status" value="1"/>
</dbReference>
<keyword evidence="2" id="KW-0808">Transferase</keyword>
<evidence type="ECO:0000256" key="5">
    <source>
        <dbReference type="ARBA" id="ARBA00022840"/>
    </source>
</evidence>
<keyword evidence="4 7" id="KW-0418">Kinase</keyword>
<evidence type="ECO:0000256" key="1">
    <source>
        <dbReference type="ARBA" id="ARBA00010688"/>
    </source>
</evidence>
<evidence type="ECO:0000256" key="4">
    <source>
        <dbReference type="ARBA" id="ARBA00022777"/>
    </source>
</evidence>
<dbReference type="InterPro" id="IPR011611">
    <property type="entry name" value="PfkB_dom"/>
</dbReference>
<dbReference type="InterPro" id="IPR050306">
    <property type="entry name" value="PfkB_Carbo_kinase"/>
</dbReference>
<dbReference type="PANTHER" id="PTHR43085:SF1">
    <property type="entry name" value="PSEUDOURIDINE KINASE-RELATED"/>
    <property type="match status" value="1"/>
</dbReference>
<comment type="similarity">
    <text evidence="1">Belongs to the carbohydrate kinase PfkB family.</text>
</comment>
<evidence type="ECO:0000256" key="2">
    <source>
        <dbReference type="ARBA" id="ARBA00022679"/>
    </source>
</evidence>
<dbReference type="SUPFAM" id="SSF53613">
    <property type="entry name" value="Ribokinase-like"/>
    <property type="match status" value="1"/>
</dbReference>
<gene>
    <name evidence="7" type="ORF">BUZ01_06585</name>
</gene>
<dbReference type="PROSITE" id="PS00584">
    <property type="entry name" value="PFKB_KINASES_2"/>
    <property type="match status" value="1"/>
</dbReference>
<dbReference type="GO" id="GO:0005524">
    <property type="term" value="F:ATP binding"/>
    <property type="evidence" value="ECO:0007669"/>
    <property type="project" value="UniProtKB-KW"/>
</dbReference>
<accession>A0A418HPK3</accession>
<organism evidence="7 8">
    <name type="scientific">Staphylococcus gallinarum</name>
    <dbReference type="NCBI Taxonomy" id="1293"/>
    <lineage>
        <taxon>Bacteria</taxon>
        <taxon>Bacillati</taxon>
        <taxon>Bacillota</taxon>
        <taxon>Bacilli</taxon>
        <taxon>Bacillales</taxon>
        <taxon>Staphylococcaceae</taxon>
        <taxon>Staphylococcus</taxon>
    </lineage>
</organism>
<comment type="caution">
    <text evidence="7">The sequence shown here is derived from an EMBL/GenBank/DDBJ whole genome shotgun (WGS) entry which is preliminary data.</text>
</comment>
<dbReference type="EMBL" id="QXRZ01000003">
    <property type="protein sequence ID" value="RIL43278.1"/>
    <property type="molecule type" value="Genomic_DNA"/>
</dbReference>
<evidence type="ECO:0000256" key="3">
    <source>
        <dbReference type="ARBA" id="ARBA00022741"/>
    </source>
</evidence>
<dbReference type="InterPro" id="IPR029056">
    <property type="entry name" value="Ribokinase-like"/>
</dbReference>
<dbReference type="RefSeq" id="WP_107526732.1">
    <property type="nucleotide sequence ID" value="NZ_JAIBNU010000002.1"/>
</dbReference>
<reference evidence="7 8" key="1">
    <citation type="journal article" date="2016" name="Front. Microbiol.">
        <title>Comprehensive Phylogenetic Analysis of Bovine Non-aureus Staphylococci Species Based on Whole-Genome Sequencing.</title>
        <authorList>
            <person name="Naushad S."/>
            <person name="Barkema H.W."/>
            <person name="Luby C."/>
            <person name="Condas L.A."/>
            <person name="Nobrega D.B."/>
            <person name="Carson D.A."/>
            <person name="De Buck J."/>
        </authorList>
    </citation>
    <scope>NUCLEOTIDE SEQUENCE [LARGE SCALE GENOMIC DNA]</scope>
    <source>
        <strain evidence="7 8">SNUC 1388</strain>
    </source>
</reference>
<protein>
    <submittedName>
        <fullName evidence="7">Sugar kinase</fullName>
    </submittedName>
</protein>
<proteinExistence type="inferred from homology"/>